<evidence type="ECO:0000259" key="1">
    <source>
        <dbReference type="PROSITE" id="PS50089"/>
    </source>
</evidence>
<dbReference type="AlphaFoldDB" id="A0A6C0BGA6"/>
<protein>
    <recommendedName>
        <fullName evidence="1">RING-type domain-containing protein</fullName>
    </recommendedName>
</protein>
<organism evidence="2">
    <name type="scientific">viral metagenome</name>
    <dbReference type="NCBI Taxonomy" id="1070528"/>
    <lineage>
        <taxon>unclassified sequences</taxon>
        <taxon>metagenomes</taxon>
        <taxon>organismal metagenomes</taxon>
    </lineage>
</organism>
<dbReference type="Gene3D" id="3.30.40.10">
    <property type="entry name" value="Zinc/RING finger domain, C3HC4 (zinc finger)"/>
    <property type="match status" value="1"/>
</dbReference>
<reference evidence="2" key="1">
    <citation type="journal article" date="2020" name="Nature">
        <title>Giant virus diversity and host interactions through global metagenomics.</title>
        <authorList>
            <person name="Schulz F."/>
            <person name="Roux S."/>
            <person name="Paez-Espino D."/>
            <person name="Jungbluth S."/>
            <person name="Walsh D.A."/>
            <person name="Denef V.J."/>
            <person name="McMahon K.D."/>
            <person name="Konstantinidis K.T."/>
            <person name="Eloe-Fadrosh E.A."/>
            <person name="Kyrpides N.C."/>
            <person name="Woyke T."/>
        </authorList>
    </citation>
    <scope>NUCLEOTIDE SEQUENCE</scope>
    <source>
        <strain evidence="2">GVMAG-M-3300013004-44</strain>
    </source>
</reference>
<dbReference type="InterPro" id="IPR013083">
    <property type="entry name" value="Znf_RING/FYVE/PHD"/>
</dbReference>
<dbReference type="EMBL" id="MN739159">
    <property type="protein sequence ID" value="QHS91375.1"/>
    <property type="molecule type" value="Genomic_DNA"/>
</dbReference>
<dbReference type="PROSITE" id="PS50089">
    <property type="entry name" value="ZF_RING_2"/>
    <property type="match status" value="1"/>
</dbReference>
<name>A0A6C0BGA6_9ZZZZ</name>
<accession>A0A6C0BGA6</accession>
<evidence type="ECO:0000313" key="2">
    <source>
        <dbReference type="EMBL" id="QHS91375.1"/>
    </source>
</evidence>
<dbReference type="SMART" id="SM00184">
    <property type="entry name" value="RING"/>
    <property type="match status" value="1"/>
</dbReference>
<dbReference type="InterPro" id="IPR001841">
    <property type="entry name" value="Znf_RING"/>
</dbReference>
<dbReference type="SUPFAM" id="SSF57850">
    <property type="entry name" value="RING/U-box"/>
    <property type="match status" value="1"/>
</dbReference>
<dbReference type="Pfam" id="PF13920">
    <property type="entry name" value="zf-C3HC4_3"/>
    <property type="match status" value="1"/>
</dbReference>
<feature type="domain" description="RING-type" evidence="1">
    <location>
        <begin position="250"/>
        <end position="285"/>
    </location>
</feature>
<sequence>MAQNSIESPQIWDIDALPEIEVLSHKFTSTMTTIFSKHGMEIKSSTEDATQLLIHSSKKKLRELISKHNNELFSCMMHPEKLPSIMNVAETIFRKYGQDAPTIKGHTTQQMLKDLHLDMSLEPMVSYFDDGLKQLQGDGPLQDFMKQLRWVFSQYRTIGEEVLRLETLLFQKMEVLDKLQNRIPLVTGLAENDALPELIGAFSKYATHVYASSHFEETYKQLVEEYKKWNMCRQLVCIPNSMVQGKEPQCSICLMEPISNAIVPCGHTFCGNCSKKQNTTCFMCRGQIRERIKLYFT</sequence>
<proteinExistence type="predicted"/>